<evidence type="ECO:0000256" key="6">
    <source>
        <dbReference type="ARBA" id="ARBA00022968"/>
    </source>
</evidence>
<gene>
    <name evidence="11" type="ORF">DILT_LOCUS8204</name>
</gene>
<organism evidence="11 12">
    <name type="scientific">Dibothriocephalus latus</name>
    <name type="common">Fish tapeworm</name>
    <name type="synonym">Diphyllobothrium latum</name>
    <dbReference type="NCBI Taxonomy" id="60516"/>
    <lineage>
        <taxon>Eukaryota</taxon>
        <taxon>Metazoa</taxon>
        <taxon>Spiralia</taxon>
        <taxon>Lophotrochozoa</taxon>
        <taxon>Platyhelminthes</taxon>
        <taxon>Cestoda</taxon>
        <taxon>Eucestoda</taxon>
        <taxon>Diphyllobothriidea</taxon>
        <taxon>Diphyllobothriidae</taxon>
        <taxon>Dibothriocephalus</taxon>
    </lineage>
</organism>
<comment type="similarity">
    <text evidence="2 10">Belongs to the glycosyltransferase 31 family.</text>
</comment>
<dbReference type="GO" id="GO:0000139">
    <property type="term" value="C:Golgi membrane"/>
    <property type="evidence" value="ECO:0007669"/>
    <property type="project" value="UniProtKB-SubCell"/>
</dbReference>
<evidence type="ECO:0000256" key="8">
    <source>
        <dbReference type="ARBA" id="ARBA00023034"/>
    </source>
</evidence>
<dbReference type="Pfam" id="PF01762">
    <property type="entry name" value="Galactosyl_T"/>
    <property type="match status" value="1"/>
</dbReference>
<dbReference type="AlphaFoldDB" id="A0A3P7LN59"/>
<feature type="non-terminal residue" evidence="11">
    <location>
        <position position="317"/>
    </location>
</feature>
<evidence type="ECO:0000256" key="10">
    <source>
        <dbReference type="RuleBase" id="RU363063"/>
    </source>
</evidence>
<evidence type="ECO:0000256" key="1">
    <source>
        <dbReference type="ARBA" id="ARBA00004323"/>
    </source>
</evidence>
<evidence type="ECO:0000256" key="3">
    <source>
        <dbReference type="ARBA" id="ARBA00022676"/>
    </source>
</evidence>
<dbReference type="GO" id="GO:0006493">
    <property type="term" value="P:protein O-linked glycosylation"/>
    <property type="evidence" value="ECO:0007669"/>
    <property type="project" value="TreeGrafter"/>
</dbReference>
<dbReference type="GO" id="GO:0016758">
    <property type="term" value="F:hexosyltransferase activity"/>
    <property type="evidence" value="ECO:0007669"/>
    <property type="project" value="InterPro"/>
</dbReference>
<keyword evidence="9" id="KW-0472">Membrane</keyword>
<dbReference type="PANTHER" id="PTHR11214:SF3">
    <property type="entry name" value="BETA-1,3-GALACTOSYLTRANSFERASE 6"/>
    <property type="match status" value="1"/>
</dbReference>
<keyword evidence="3 10" id="KW-0328">Glycosyltransferase</keyword>
<evidence type="ECO:0000256" key="9">
    <source>
        <dbReference type="ARBA" id="ARBA00023136"/>
    </source>
</evidence>
<protein>
    <recommendedName>
        <fullName evidence="10">Hexosyltransferase</fullName>
        <ecNumber evidence="10">2.4.1.-</ecNumber>
    </recommendedName>
</protein>
<evidence type="ECO:0000313" key="12">
    <source>
        <dbReference type="Proteomes" id="UP000281553"/>
    </source>
</evidence>
<dbReference type="Proteomes" id="UP000281553">
    <property type="component" value="Unassembled WGS sequence"/>
</dbReference>
<keyword evidence="4" id="KW-0808">Transferase</keyword>
<keyword evidence="6" id="KW-0735">Signal-anchor</keyword>
<evidence type="ECO:0000256" key="4">
    <source>
        <dbReference type="ARBA" id="ARBA00022679"/>
    </source>
</evidence>
<dbReference type="OrthoDB" id="5512589at2759"/>
<comment type="subcellular location">
    <subcellularLocation>
        <location evidence="1 10">Golgi apparatus membrane</location>
        <topology evidence="1 10">Single-pass type II membrane protein</topology>
    </subcellularLocation>
</comment>
<keyword evidence="12" id="KW-1185">Reference proteome</keyword>
<evidence type="ECO:0000256" key="7">
    <source>
        <dbReference type="ARBA" id="ARBA00022989"/>
    </source>
</evidence>
<reference evidence="11 12" key="1">
    <citation type="submission" date="2018-11" db="EMBL/GenBank/DDBJ databases">
        <authorList>
            <consortium name="Pathogen Informatics"/>
        </authorList>
    </citation>
    <scope>NUCLEOTIDE SEQUENCE [LARGE SCALE GENOMIC DNA]</scope>
</reference>
<name>A0A3P7LN59_DIBLA</name>
<keyword evidence="5" id="KW-0812">Transmembrane</keyword>
<evidence type="ECO:0000313" key="11">
    <source>
        <dbReference type="EMBL" id="VDN12373.1"/>
    </source>
</evidence>
<dbReference type="EMBL" id="UYRU01053723">
    <property type="protein sequence ID" value="VDN12373.1"/>
    <property type="molecule type" value="Genomic_DNA"/>
</dbReference>
<dbReference type="EC" id="2.4.1.-" evidence="10"/>
<sequence>MVTSKIIQEVYISSQWMLTDFEPSAVEASLNECKLRWINAPERMSDGVYDLGLRYCVDPLLRVTRYTTFPLDRISKKGGDGNVNFKEMSRILDADWKRPINQGVFLLYPQRVALREVITNYRETGFVPEPPINNPKIRFIAVSSAVCPSKEVNDSIGAYNHDLVVIVKSAVYNFEDRRKFRGLYAHLRNQSVNLPYRIGIVFSVGLPRTARDNVFQRDGFNFSLPGRAGTVLINLGKHQAITQARLEEEIRQHDDLIVGDYEDTYFNLTLKMHHSFVWASRFCHGRPGFLFLDDDFAFIEKNLLAALDKLPADWRRK</sequence>
<dbReference type="InterPro" id="IPR002659">
    <property type="entry name" value="Glyco_trans_31"/>
</dbReference>
<evidence type="ECO:0000256" key="5">
    <source>
        <dbReference type="ARBA" id="ARBA00022692"/>
    </source>
</evidence>
<keyword evidence="7" id="KW-1133">Transmembrane helix</keyword>
<accession>A0A3P7LN59</accession>
<evidence type="ECO:0000256" key="2">
    <source>
        <dbReference type="ARBA" id="ARBA00008661"/>
    </source>
</evidence>
<dbReference type="PANTHER" id="PTHR11214">
    <property type="entry name" value="BETA-1,3-N-ACETYLGLUCOSAMINYLTRANSFERASE"/>
    <property type="match status" value="1"/>
</dbReference>
<keyword evidence="8 10" id="KW-0333">Golgi apparatus</keyword>
<proteinExistence type="inferred from homology"/>